<evidence type="ECO:0000313" key="2">
    <source>
        <dbReference type="Proteomes" id="UP000036403"/>
    </source>
</evidence>
<proteinExistence type="predicted"/>
<protein>
    <submittedName>
        <fullName evidence="1">Uncharacterized protein</fullName>
    </submittedName>
</protein>
<dbReference type="Proteomes" id="UP000036403">
    <property type="component" value="Unassembled WGS sequence"/>
</dbReference>
<dbReference type="PaxDb" id="67767-A0A0J7K6M5"/>
<dbReference type="AlphaFoldDB" id="A0A0J7K6M5"/>
<comment type="caution">
    <text evidence="1">The sequence shown here is derived from an EMBL/GenBank/DDBJ whole genome shotgun (WGS) entry which is preliminary data.</text>
</comment>
<keyword evidence="2" id="KW-1185">Reference proteome</keyword>
<dbReference type="OrthoDB" id="10624149at2759"/>
<gene>
    <name evidence="1" type="ORF">RF55_15130</name>
</gene>
<sequence>MAGDTDAPINYEEYASEICNDNENVNVPIPCDINGKTDFINDNNNNYKTDMQNNTEMLIFNIFEKSLTDSRDKPTHLIYENNVNEIYNGERDGDILVFCEYEQELQNDNVLFDTVNVYAHSINESDTLKIGSTQMTDMNISISCM</sequence>
<name>A0A0J7K6M5_LASNI</name>
<reference evidence="1 2" key="1">
    <citation type="submission" date="2015-04" db="EMBL/GenBank/DDBJ databases">
        <title>Lasius niger genome sequencing.</title>
        <authorList>
            <person name="Konorov E.A."/>
            <person name="Nikitin M.A."/>
            <person name="Kirill M.V."/>
            <person name="Chang P."/>
        </authorList>
    </citation>
    <scope>NUCLEOTIDE SEQUENCE [LARGE SCALE GENOMIC DNA]</scope>
    <source>
        <tissue evidence="1">Whole</tissue>
    </source>
</reference>
<dbReference type="EMBL" id="LBMM01012747">
    <property type="protein sequence ID" value="KMQ86017.1"/>
    <property type="molecule type" value="Genomic_DNA"/>
</dbReference>
<evidence type="ECO:0000313" key="1">
    <source>
        <dbReference type="EMBL" id="KMQ86017.1"/>
    </source>
</evidence>
<accession>A0A0J7K6M5</accession>
<organism evidence="1 2">
    <name type="scientific">Lasius niger</name>
    <name type="common">Black garden ant</name>
    <dbReference type="NCBI Taxonomy" id="67767"/>
    <lineage>
        <taxon>Eukaryota</taxon>
        <taxon>Metazoa</taxon>
        <taxon>Ecdysozoa</taxon>
        <taxon>Arthropoda</taxon>
        <taxon>Hexapoda</taxon>
        <taxon>Insecta</taxon>
        <taxon>Pterygota</taxon>
        <taxon>Neoptera</taxon>
        <taxon>Endopterygota</taxon>
        <taxon>Hymenoptera</taxon>
        <taxon>Apocrita</taxon>
        <taxon>Aculeata</taxon>
        <taxon>Formicoidea</taxon>
        <taxon>Formicidae</taxon>
        <taxon>Formicinae</taxon>
        <taxon>Lasius</taxon>
        <taxon>Lasius</taxon>
    </lineage>
</organism>